<accession>A0A2P8Q532</accession>
<dbReference type="PANTHER" id="PTHR37292">
    <property type="entry name" value="VNG6097C"/>
    <property type="match status" value="1"/>
</dbReference>
<dbReference type="Proteomes" id="UP000240429">
    <property type="component" value="Unassembled WGS sequence"/>
</dbReference>
<sequence>MAALDNVKLKDVLADVASGSLQLPDFQRNWKWDDDRIRAIIATVTLDYPLGVVMTLQTGGATRFRSRTLTGARPDGDPAADLLLLDGQQRLTSLFQALWLDAPVETSDARGKPVERWYYVDIAKAVGPSADRDEAILSVPADKTLRRDFNRSAVLDLSTTDGECAAGLFPLHLVFDAQRVNQWKKSYIKADEDRNWDLWGQFDESVLQQVRAFQVPMIRLGASTSMDAVCAVFERVNTGGVPLNVFELLTATYAGDPGYVGPTGDGDYYQLPRVWREIKQGLAAKYPVFGRPDGSIEKGLSSIDFLQAIALVRTWERKQANTRATVSCKRRDLLDLPLADFVRLAPKLADAFAWVGDFLERQCIVHPRDLPYQTQLVPLAAVRAILDTELDGLGAEEKTEQWYWCGVLGEMYGGSTETRFTRDVEQFVPWIAQDDRAPDTVTDAFFFNDRLDTLTTRNSAAYKGIYALLIKQGAVDWHHTGSPLSPGRLDEYSVDVRQIFPKTWFRRGNSEGLPTNSIVNKTPLSYRAAMDMTGAPSSYLSTMVAASDMRPEWFDDVLTTHLIDPEALRDNDYERFYRDRSKQLQDLVHSAMGKRTMLRDLAEGDAR</sequence>
<proteinExistence type="predicted"/>
<dbReference type="PANTHER" id="PTHR37292:SF2">
    <property type="entry name" value="DUF262 DOMAIN-CONTAINING PROTEIN"/>
    <property type="match status" value="1"/>
</dbReference>
<comment type="caution">
    <text evidence="2">The sequence shown here is derived from an EMBL/GenBank/DDBJ whole genome shotgun (WGS) entry which is preliminary data.</text>
</comment>
<organism evidence="2 3">
    <name type="scientific">Streptomyces dioscori</name>
    <dbReference type="NCBI Taxonomy" id="2109333"/>
    <lineage>
        <taxon>Bacteria</taxon>
        <taxon>Bacillati</taxon>
        <taxon>Actinomycetota</taxon>
        <taxon>Actinomycetes</taxon>
        <taxon>Kitasatosporales</taxon>
        <taxon>Streptomycetaceae</taxon>
        <taxon>Streptomyces</taxon>
        <taxon>Streptomyces aurantiacus group</taxon>
    </lineage>
</organism>
<dbReference type="EMBL" id="PYBJ01000014">
    <property type="protein sequence ID" value="PSM41350.1"/>
    <property type="molecule type" value="Genomic_DNA"/>
</dbReference>
<feature type="domain" description="GmrSD restriction endonucleases N-terminal" evidence="1">
    <location>
        <begin position="10"/>
        <end position="253"/>
    </location>
</feature>
<dbReference type="InterPro" id="IPR004919">
    <property type="entry name" value="GmrSD_N"/>
</dbReference>
<name>A0A2P8Q532_9ACTN</name>
<dbReference type="AlphaFoldDB" id="A0A2P8Q532"/>
<evidence type="ECO:0000259" key="1">
    <source>
        <dbReference type="Pfam" id="PF03235"/>
    </source>
</evidence>
<keyword evidence="3" id="KW-1185">Reference proteome</keyword>
<reference evidence="2 3" key="1">
    <citation type="submission" date="2018-03" db="EMBL/GenBank/DDBJ databases">
        <title>Streptomyces dioscori sp. nov., a novel endophytic actinobacterium isolated from bulbil of Dioscorea bulbifera L.</title>
        <authorList>
            <person name="Zhikuan W."/>
        </authorList>
    </citation>
    <scope>NUCLEOTIDE SEQUENCE [LARGE SCALE GENOMIC DNA]</scope>
    <source>
        <strain evidence="2 3">A217</strain>
    </source>
</reference>
<evidence type="ECO:0000313" key="2">
    <source>
        <dbReference type="EMBL" id="PSM41350.1"/>
    </source>
</evidence>
<protein>
    <recommendedName>
        <fullName evidence="1">GmrSD restriction endonucleases N-terminal domain-containing protein</fullName>
    </recommendedName>
</protein>
<dbReference type="RefSeq" id="WP_107018392.1">
    <property type="nucleotide sequence ID" value="NZ_KZ679045.1"/>
</dbReference>
<evidence type="ECO:0000313" key="3">
    <source>
        <dbReference type="Proteomes" id="UP000240429"/>
    </source>
</evidence>
<gene>
    <name evidence="2" type="ORF">C6Y14_21460</name>
</gene>
<dbReference type="Pfam" id="PF03235">
    <property type="entry name" value="GmrSD_N"/>
    <property type="match status" value="1"/>
</dbReference>
<dbReference type="OrthoDB" id="9787127at2"/>